<protein>
    <recommendedName>
        <fullName evidence="4">HupE/UreJ protein</fullName>
    </recommendedName>
</protein>
<feature type="transmembrane region" description="Helical" evidence="1">
    <location>
        <begin position="77"/>
        <end position="96"/>
    </location>
</feature>
<gene>
    <name evidence="2" type="ordered locus">Sden_3575</name>
</gene>
<reference evidence="2 3" key="1">
    <citation type="submission" date="2006-03" db="EMBL/GenBank/DDBJ databases">
        <title>Complete sequence of Shewanella denitrificans OS217.</title>
        <authorList>
            <consortium name="US DOE Joint Genome Institute"/>
            <person name="Copeland A."/>
            <person name="Lucas S."/>
            <person name="Lapidus A."/>
            <person name="Barry K."/>
            <person name="Detter J.C."/>
            <person name="Glavina del Rio T."/>
            <person name="Hammon N."/>
            <person name="Israni S."/>
            <person name="Dalin E."/>
            <person name="Tice H."/>
            <person name="Pitluck S."/>
            <person name="Brettin T."/>
            <person name="Bruce D."/>
            <person name="Han C."/>
            <person name="Tapia R."/>
            <person name="Gilna P."/>
            <person name="Kiss H."/>
            <person name="Schmutz J."/>
            <person name="Larimer F."/>
            <person name="Land M."/>
            <person name="Hauser L."/>
            <person name="Kyrpides N."/>
            <person name="Lykidis A."/>
            <person name="Richardson P."/>
        </authorList>
    </citation>
    <scope>NUCLEOTIDE SEQUENCE [LARGE SCALE GENOMIC DNA]</scope>
    <source>
        <strain evidence="3">OS217 / ATCC BAA-1090 / DSM 15013</strain>
    </source>
</reference>
<accession>Q12I76</accession>
<dbReference type="eggNOG" id="COG2370">
    <property type="taxonomic scope" value="Bacteria"/>
</dbReference>
<feature type="transmembrane region" description="Helical" evidence="1">
    <location>
        <begin position="102"/>
        <end position="120"/>
    </location>
</feature>
<evidence type="ECO:0000313" key="2">
    <source>
        <dbReference type="EMBL" id="ABE56850.1"/>
    </source>
</evidence>
<organism evidence="2 3">
    <name type="scientific">Shewanella denitrificans (strain OS217 / ATCC BAA-1090 / DSM 15013)</name>
    <dbReference type="NCBI Taxonomy" id="318161"/>
    <lineage>
        <taxon>Bacteria</taxon>
        <taxon>Pseudomonadati</taxon>
        <taxon>Pseudomonadota</taxon>
        <taxon>Gammaproteobacteria</taxon>
        <taxon>Alteromonadales</taxon>
        <taxon>Shewanellaceae</taxon>
        <taxon>Shewanella</taxon>
    </lineage>
</organism>
<dbReference type="RefSeq" id="WP_011497990.1">
    <property type="nucleotide sequence ID" value="NC_007954.1"/>
</dbReference>
<keyword evidence="1" id="KW-1133">Transmembrane helix</keyword>
<keyword evidence="3" id="KW-1185">Reference proteome</keyword>
<feature type="transmembrane region" description="Helical" evidence="1">
    <location>
        <begin position="206"/>
        <end position="228"/>
    </location>
</feature>
<feature type="transmembrane region" description="Helical" evidence="1">
    <location>
        <begin position="132"/>
        <end position="150"/>
    </location>
</feature>
<dbReference type="STRING" id="318161.Sden_3575"/>
<dbReference type="OrthoDB" id="9808870at2"/>
<dbReference type="InterPro" id="IPR032809">
    <property type="entry name" value="Put_HupE_UreJ"/>
</dbReference>
<evidence type="ECO:0000313" key="3">
    <source>
        <dbReference type="Proteomes" id="UP000001982"/>
    </source>
</evidence>
<evidence type="ECO:0008006" key="4">
    <source>
        <dbReference type="Google" id="ProtNLM"/>
    </source>
</evidence>
<dbReference type="AlphaFoldDB" id="Q12I76"/>
<dbReference type="HOGENOM" id="CLU_091372_0_0_6"/>
<sequence length="229" mass="25578">MHSKWFGYGLILALVGVIAPFEVFAHGVDDNTRAFLEQKIGVQFFPFVYIGAKHMITGYDHLLFLVGVIFLYRSQDVFLYVTMFTLGHSTTLLLGVLSDIQVNAYLIDAIIGLSVVYKGFDNLGGFKRCFNWQPNTQWAVLIFGLFHGFGLATKLQEFDLPEAGLLTNLLAFNLGVELGQFAALGFILIVITAWRKWPSFQHFSTVTNTLLMSAGLILMGYQLTGYAIN</sequence>
<proteinExistence type="predicted"/>
<feature type="transmembrane region" description="Helical" evidence="1">
    <location>
        <begin position="170"/>
        <end position="194"/>
    </location>
</feature>
<dbReference type="Proteomes" id="UP000001982">
    <property type="component" value="Chromosome"/>
</dbReference>
<feature type="transmembrane region" description="Helical" evidence="1">
    <location>
        <begin position="49"/>
        <end position="72"/>
    </location>
</feature>
<keyword evidence="1" id="KW-0472">Membrane</keyword>
<dbReference type="KEGG" id="sdn:Sden_3575"/>
<keyword evidence="1" id="KW-0812">Transmembrane</keyword>
<evidence type="ECO:0000256" key="1">
    <source>
        <dbReference type="SAM" id="Phobius"/>
    </source>
</evidence>
<dbReference type="Pfam" id="PF13795">
    <property type="entry name" value="HupE_UreJ_2"/>
    <property type="match status" value="1"/>
</dbReference>
<name>Q12I76_SHEDO</name>
<dbReference type="EMBL" id="CP000302">
    <property type="protein sequence ID" value="ABE56850.1"/>
    <property type="molecule type" value="Genomic_DNA"/>
</dbReference>